<accession>A0A9E7K9S1</accession>
<dbReference type="AlphaFoldDB" id="A0A9E7K9S1"/>
<feature type="region of interest" description="Disordered" evidence="1">
    <location>
        <begin position="40"/>
        <end position="72"/>
    </location>
</feature>
<sequence>VTSSRSFKRDVLSVNRACASFNSGWVEPLCSLVRLNQMVSSSTPNKPPLRPNPTPSPPRTPPPNPCPNAADSLSPRRLRRILGARRQLLPLLVSRSPFSSLLLLPSSLFPVHSSSLPPASSQFALSRSPFPLPPFVADPSFAWASVGDLARLDGSRRYR</sequence>
<protein>
    <submittedName>
        <fullName evidence="2">Uncharacterized protein</fullName>
    </submittedName>
</protein>
<feature type="compositionally biased region" description="Pro residues" evidence="1">
    <location>
        <begin position="45"/>
        <end position="66"/>
    </location>
</feature>
<feature type="non-terminal residue" evidence="2">
    <location>
        <position position="1"/>
    </location>
</feature>
<evidence type="ECO:0000256" key="1">
    <source>
        <dbReference type="SAM" id="MobiDB-lite"/>
    </source>
</evidence>
<evidence type="ECO:0000313" key="3">
    <source>
        <dbReference type="Proteomes" id="UP001055439"/>
    </source>
</evidence>
<gene>
    <name evidence="2" type="ORF">MUK42_35284</name>
</gene>
<organism evidence="2 3">
    <name type="scientific">Musa troglodytarum</name>
    <name type="common">fe'i banana</name>
    <dbReference type="NCBI Taxonomy" id="320322"/>
    <lineage>
        <taxon>Eukaryota</taxon>
        <taxon>Viridiplantae</taxon>
        <taxon>Streptophyta</taxon>
        <taxon>Embryophyta</taxon>
        <taxon>Tracheophyta</taxon>
        <taxon>Spermatophyta</taxon>
        <taxon>Magnoliopsida</taxon>
        <taxon>Liliopsida</taxon>
        <taxon>Zingiberales</taxon>
        <taxon>Musaceae</taxon>
        <taxon>Musa</taxon>
    </lineage>
</organism>
<dbReference type="Proteomes" id="UP001055439">
    <property type="component" value="Chromosome 6"/>
</dbReference>
<proteinExistence type="predicted"/>
<name>A0A9E7K9S1_9LILI</name>
<reference evidence="2" key="1">
    <citation type="submission" date="2022-05" db="EMBL/GenBank/DDBJ databases">
        <title>The Musa troglodytarum L. genome provides insights into the mechanism of non-climacteric behaviour and enrichment of carotenoids.</title>
        <authorList>
            <person name="Wang J."/>
        </authorList>
    </citation>
    <scope>NUCLEOTIDE SEQUENCE</scope>
    <source>
        <tissue evidence="2">Leaf</tissue>
    </source>
</reference>
<keyword evidence="3" id="KW-1185">Reference proteome</keyword>
<evidence type="ECO:0000313" key="2">
    <source>
        <dbReference type="EMBL" id="URE09577.1"/>
    </source>
</evidence>
<dbReference type="EMBL" id="CP097508">
    <property type="protein sequence ID" value="URE09577.1"/>
    <property type="molecule type" value="Genomic_DNA"/>
</dbReference>